<accession>A0A9Q1H7F5</accession>
<dbReference type="PANTHER" id="PTHR34833">
    <property type="entry name" value="GENE, 17359-RELATED"/>
    <property type="match status" value="1"/>
</dbReference>
<dbReference type="OrthoDB" id="6140842at2759"/>
<dbReference type="AlphaFoldDB" id="A0A9Q1H7F5"/>
<evidence type="ECO:0000313" key="3">
    <source>
        <dbReference type="Proteomes" id="UP001152320"/>
    </source>
</evidence>
<dbReference type="EMBL" id="JAIZAY010000009">
    <property type="protein sequence ID" value="KAJ8035924.1"/>
    <property type="molecule type" value="Genomic_DNA"/>
</dbReference>
<sequence>MSEKSRPSTTATTVSRQTDSTLEAKTNRLGKGELLYTGPQGKRNHIVRRLSHSFIGIGTASSELTAEALYLQRPAKDTPFPNSKQTMPGSIGWGLPTTGDPRNWPLHMRICTEEELQKSKESFEIIFHRR</sequence>
<organism evidence="2 3">
    <name type="scientific">Holothuria leucospilota</name>
    <name type="common">Black long sea cucumber</name>
    <name type="synonym">Mertensiothuria leucospilota</name>
    <dbReference type="NCBI Taxonomy" id="206669"/>
    <lineage>
        <taxon>Eukaryota</taxon>
        <taxon>Metazoa</taxon>
        <taxon>Echinodermata</taxon>
        <taxon>Eleutherozoa</taxon>
        <taxon>Echinozoa</taxon>
        <taxon>Holothuroidea</taxon>
        <taxon>Aspidochirotacea</taxon>
        <taxon>Aspidochirotida</taxon>
        <taxon>Holothuriidae</taxon>
        <taxon>Holothuria</taxon>
    </lineage>
</organism>
<dbReference type="PANTHER" id="PTHR34833:SF1">
    <property type="entry name" value="GENE, 17359-RELATED"/>
    <property type="match status" value="1"/>
</dbReference>
<dbReference type="Proteomes" id="UP001152320">
    <property type="component" value="Chromosome 9"/>
</dbReference>
<evidence type="ECO:0000256" key="1">
    <source>
        <dbReference type="SAM" id="MobiDB-lite"/>
    </source>
</evidence>
<gene>
    <name evidence="2" type="ORF">HOLleu_19749</name>
</gene>
<comment type="caution">
    <text evidence="2">The sequence shown here is derived from an EMBL/GenBank/DDBJ whole genome shotgun (WGS) entry which is preliminary data.</text>
</comment>
<feature type="region of interest" description="Disordered" evidence="1">
    <location>
        <begin position="75"/>
        <end position="98"/>
    </location>
</feature>
<protein>
    <submittedName>
        <fullName evidence="2">Uncharacterized protein</fullName>
    </submittedName>
</protein>
<dbReference type="InterPro" id="IPR027814">
    <property type="entry name" value="DUF4562"/>
</dbReference>
<evidence type="ECO:0000313" key="2">
    <source>
        <dbReference type="EMBL" id="KAJ8035924.1"/>
    </source>
</evidence>
<reference evidence="2" key="1">
    <citation type="submission" date="2021-10" db="EMBL/GenBank/DDBJ databases">
        <title>Tropical sea cucumber genome reveals ecological adaptation and Cuvierian tubules defense mechanism.</title>
        <authorList>
            <person name="Chen T."/>
        </authorList>
    </citation>
    <scope>NUCLEOTIDE SEQUENCE</scope>
    <source>
        <strain evidence="2">Nanhai2018</strain>
        <tissue evidence="2">Muscle</tissue>
    </source>
</reference>
<keyword evidence="3" id="KW-1185">Reference proteome</keyword>
<feature type="compositionally biased region" description="Polar residues" evidence="1">
    <location>
        <begin position="7"/>
        <end position="24"/>
    </location>
</feature>
<feature type="region of interest" description="Disordered" evidence="1">
    <location>
        <begin position="1"/>
        <end position="38"/>
    </location>
</feature>
<dbReference type="Pfam" id="PF15123">
    <property type="entry name" value="DUF4562"/>
    <property type="match status" value="1"/>
</dbReference>
<proteinExistence type="predicted"/>
<name>A0A9Q1H7F5_HOLLE</name>